<reference evidence="1 2" key="1">
    <citation type="submission" date="2016-10" db="EMBL/GenBank/DDBJ databases">
        <authorList>
            <person name="de Groot N.N."/>
        </authorList>
    </citation>
    <scope>NUCLEOTIDE SEQUENCE [LARGE SCALE GENOMIC DNA]</scope>
    <source>
        <strain evidence="1 2">DSM 44778</strain>
    </source>
</reference>
<proteinExistence type="predicted"/>
<dbReference type="AlphaFoldDB" id="A0A1I3UH82"/>
<protein>
    <submittedName>
        <fullName evidence="1">Uncharacterized protein</fullName>
    </submittedName>
</protein>
<evidence type="ECO:0000313" key="2">
    <source>
        <dbReference type="Proteomes" id="UP000199545"/>
    </source>
</evidence>
<sequence>MLQMYFIYRPATRDYLQFYDQKELHTAWGPKEVHP</sequence>
<dbReference type="STRING" id="46223.SAMN05421852_12527"/>
<keyword evidence="2" id="KW-1185">Reference proteome</keyword>
<dbReference type="EMBL" id="FORR01000025">
    <property type="protein sequence ID" value="SFJ82868.1"/>
    <property type="molecule type" value="Genomic_DNA"/>
</dbReference>
<evidence type="ECO:0000313" key="1">
    <source>
        <dbReference type="EMBL" id="SFJ82868.1"/>
    </source>
</evidence>
<dbReference type="Proteomes" id="UP000199545">
    <property type="component" value="Unassembled WGS sequence"/>
</dbReference>
<accession>A0A1I3UH82</accession>
<organism evidence="1 2">
    <name type="scientific">Thermoflavimicrobium dichotomicum</name>
    <dbReference type="NCBI Taxonomy" id="46223"/>
    <lineage>
        <taxon>Bacteria</taxon>
        <taxon>Bacillati</taxon>
        <taxon>Bacillota</taxon>
        <taxon>Bacilli</taxon>
        <taxon>Bacillales</taxon>
        <taxon>Thermoactinomycetaceae</taxon>
        <taxon>Thermoflavimicrobium</taxon>
    </lineage>
</organism>
<name>A0A1I3UH82_9BACL</name>
<gene>
    <name evidence="1" type="ORF">SAMN05421852_12527</name>
</gene>